<dbReference type="Gene3D" id="3.40.630.30">
    <property type="match status" value="1"/>
</dbReference>
<dbReference type="AlphaFoldDB" id="V4HIV7"/>
<dbReference type="EMBL" id="ASGZ01000043">
    <property type="protein sequence ID" value="ESP87834.1"/>
    <property type="molecule type" value="Genomic_DNA"/>
</dbReference>
<keyword evidence="1 4" id="KW-0808">Transferase</keyword>
<accession>V4HIV7</accession>
<dbReference type="CDD" id="cd04301">
    <property type="entry name" value="NAT_SF"/>
    <property type="match status" value="1"/>
</dbReference>
<gene>
    <name evidence="4" type="ORF">K933_12201</name>
</gene>
<dbReference type="STRING" id="1324957.K933_12201"/>
<proteinExistence type="predicted"/>
<name>V4HIV7_9EURY</name>
<organism evidence="4 5">
    <name type="scientific">Candidatus Halobonum tyrrellensis G22</name>
    <dbReference type="NCBI Taxonomy" id="1324957"/>
    <lineage>
        <taxon>Archaea</taxon>
        <taxon>Methanobacteriati</taxon>
        <taxon>Methanobacteriota</taxon>
        <taxon>Stenosarchaea group</taxon>
        <taxon>Halobacteria</taxon>
        <taxon>Halobacteriales</taxon>
        <taxon>Haloferacaceae</taxon>
        <taxon>Candidatus Halobonum</taxon>
    </lineage>
</organism>
<dbReference type="InterPro" id="IPR050832">
    <property type="entry name" value="Bact_Acetyltransf"/>
</dbReference>
<comment type="caution">
    <text evidence="4">The sequence shown here is derived from an EMBL/GenBank/DDBJ whole genome shotgun (WGS) entry which is preliminary data.</text>
</comment>
<feature type="domain" description="N-acetyltransferase" evidence="3">
    <location>
        <begin position="2"/>
        <end position="174"/>
    </location>
</feature>
<evidence type="ECO:0000313" key="5">
    <source>
        <dbReference type="Proteomes" id="UP000017840"/>
    </source>
</evidence>
<dbReference type="OrthoDB" id="111868at2157"/>
<reference evidence="4 5" key="1">
    <citation type="journal article" date="2013" name="Genome Announc.">
        <title>Draft Genome Sequence of 'Candidatus Halobonum tyrrellensis' Strain G22, Isolated from the Hypersaline Waters of Lake Tyrrell, Australia.</title>
        <authorList>
            <person name="Ugalde J.A."/>
            <person name="Narasingarao P."/>
            <person name="Kuo S."/>
            <person name="Podell S."/>
            <person name="Allen E.E."/>
        </authorList>
    </citation>
    <scope>NUCLEOTIDE SEQUENCE [LARGE SCALE GENOMIC DNA]</scope>
    <source>
        <strain evidence="4 5">G22</strain>
    </source>
</reference>
<dbReference type="Pfam" id="PF00583">
    <property type="entry name" value="Acetyltransf_1"/>
    <property type="match status" value="1"/>
</dbReference>
<evidence type="ECO:0000259" key="3">
    <source>
        <dbReference type="PROSITE" id="PS51186"/>
    </source>
</evidence>
<dbReference type="SUPFAM" id="SSF55729">
    <property type="entry name" value="Acyl-CoA N-acyltransferases (Nat)"/>
    <property type="match status" value="1"/>
</dbReference>
<evidence type="ECO:0000256" key="1">
    <source>
        <dbReference type="ARBA" id="ARBA00022679"/>
    </source>
</evidence>
<keyword evidence="5" id="KW-1185">Reference proteome</keyword>
<protein>
    <submittedName>
        <fullName evidence="4">Acetyltransferase, N-acetylglutamate synthase</fullName>
    </submittedName>
</protein>
<dbReference type="PROSITE" id="PS51186">
    <property type="entry name" value="GNAT"/>
    <property type="match status" value="1"/>
</dbReference>
<evidence type="ECO:0000313" key="4">
    <source>
        <dbReference type="EMBL" id="ESP87834.1"/>
    </source>
</evidence>
<dbReference type="Proteomes" id="UP000017840">
    <property type="component" value="Unassembled WGS sequence"/>
</dbReference>
<sequence length="175" mass="18638">MVTLRDATPADAEAVREVHAASIRGLGSAGYDAEQVTAWAGDPTAADYETTPDGAEFVVAEDAADGRVVGFGELRPHGGDYFQRVRAGPWTGEVRAVYVRPDAAREGVGSALLAELERRARERGLTALGLHAALNAVPFYEARGYERVVELPHEFGGDADGVTGSVVEMRKRLDA</sequence>
<dbReference type="InterPro" id="IPR016181">
    <property type="entry name" value="Acyl_CoA_acyltransferase"/>
</dbReference>
<dbReference type="PANTHER" id="PTHR43877">
    <property type="entry name" value="AMINOALKYLPHOSPHONATE N-ACETYLTRANSFERASE-RELATED-RELATED"/>
    <property type="match status" value="1"/>
</dbReference>
<dbReference type="GO" id="GO:0016747">
    <property type="term" value="F:acyltransferase activity, transferring groups other than amino-acyl groups"/>
    <property type="evidence" value="ECO:0007669"/>
    <property type="project" value="InterPro"/>
</dbReference>
<dbReference type="RefSeq" id="WP_023395016.1">
    <property type="nucleotide sequence ID" value="NZ_ASGZ01000043.1"/>
</dbReference>
<evidence type="ECO:0000256" key="2">
    <source>
        <dbReference type="ARBA" id="ARBA00023315"/>
    </source>
</evidence>
<keyword evidence="2" id="KW-0012">Acyltransferase</keyword>
<dbReference type="InterPro" id="IPR000182">
    <property type="entry name" value="GNAT_dom"/>
</dbReference>
<dbReference type="eggNOG" id="arCOG00844">
    <property type="taxonomic scope" value="Archaea"/>
</dbReference>